<evidence type="ECO:0000313" key="1">
    <source>
        <dbReference type="EMBL" id="APZ95724.1"/>
    </source>
</evidence>
<dbReference type="RefSeq" id="WP_077026840.1">
    <property type="nucleotide sequence ID" value="NZ_CP017641.1"/>
</dbReference>
<sequence length="530" mass="61208">MRKSYRGALPKPDKRGYVRPKIGDKRFTVGNVRHVGDAEMERRHDALRDLFDRQCECHNLDHWSAAILPYAEKIAKGDRLIFRVSEFAKDHVGQASEEAQHLQELRQLGLDISADDPTAIVRGEKEFQDLLRSKVREEVARAISKTDAYFDEFPSGLVQRLNSSTPSDETKLEVKTFYQAIDAYRSHRMATGKKQDNGNASPSVQNDLRISKRLKKEMSDFAIWETSDKNQLDELFAYWRNRPVSKKTGDRISDSHSKHTMNTLWSIFVFIDESSRWNWELPKGAGRIDRTPISLDSDRKKRRSRRISQSIYDPDQLALIAKNLDRLGKLILGVSVNCAMQPAEIGRLEVDDLYTAHPETNVKGDWVVFDRPKTHEYGEWKLWAEVAELAAWGRQRAITLGCDRLVVTETGQSWYREDWTHPATNFCDWWQESPANKNHKCGVVTKLSREVSGFPRYTIKYLRKILPTLVRPTYGNEIADLINARKVDRHGRVSGRDTDRYADRLYDEAAEAVLAQREHFRPFLDALKCD</sequence>
<dbReference type="OrthoDB" id="210132at2"/>
<proteinExistence type="predicted"/>
<dbReference type="AlphaFoldDB" id="A0A1P8WNT1"/>
<dbReference type="EMBL" id="CP017641">
    <property type="protein sequence ID" value="APZ95724.1"/>
    <property type="molecule type" value="Genomic_DNA"/>
</dbReference>
<protein>
    <recommendedName>
        <fullName evidence="3">Core-binding (CB) domain-containing protein</fullName>
    </recommendedName>
</protein>
<accession>A0A1P8WNT1</accession>
<evidence type="ECO:0000313" key="2">
    <source>
        <dbReference type="Proteomes" id="UP000187735"/>
    </source>
</evidence>
<dbReference type="Proteomes" id="UP000187735">
    <property type="component" value="Chromosome"/>
</dbReference>
<dbReference type="KEGG" id="fmr:Fuma_05386"/>
<gene>
    <name evidence="1" type="ORF">Fuma_05386</name>
</gene>
<evidence type="ECO:0008006" key="3">
    <source>
        <dbReference type="Google" id="ProtNLM"/>
    </source>
</evidence>
<name>A0A1P8WNT1_9PLAN</name>
<keyword evidence="2" id="KW-1185">Reference proteome</keyword>
<reference evidence="1 2" key="1">
    <citation type="journal article" date="2016" name="Front. Microbiol.">
        <title>Fuerstia marisgermanicae gen. nov., sp. nov., an Unusual Member of the Phylum Planctomycetes from the German Wadden Sea.</title>
        <authorList>
            <person name="Kohn T."/>
            <person name="Heuer A."/>
            <person name="Jogler M."/>
            <person name="Vollmers J."/>
            <person name="Boedeker C."/>
            <person name="Bunk B."/>
            <person name="Rast P."/>
            <person name="Borchert D."/>
            <person name="Glockner I."/>
            <person name="Freese H.M."/>
            <person name="Klenk H.P."/>
            <person name="Overmann J."/>
            <person name="Kaster A.K."/>
            <person name="Rohde M."/>
            <person name="Wiegand S."/>
            <person name="Jogler C."/>
        </authorList>
    </citation>
    <scope>NUCLEOTIDE SEQUENCE [LARGE SCALE GENOMIC DNA]</scope>
    <source>
        <strain evidence="1 2">NH11</strain>
    </source>
</reference>
<organism evidence="1 2">
    <name type="scientific">Fuerstiella marisgermanici</name>
    <dbReference type="NCBI Taxonomy" id="1891926"/>
    <lineage>
        <taxon>Bacteria</taxon>
        <taxon>Pseudomonadati</taxon>
        <taxon>Planctomycetota</taxon>
        <taxon>Planctomycetia</taxon>
        <taxon>Planctomycetales</taxon>
        <taxon>Planctomycetaceae</taxon>
        <taxon>Fuerstiella</taxon>
    </lineage>
</organism>